<dbReference type="PANTHER" id="PTHR43313">
    <property type="entry name" value="SHORT-CHAIN DEHYDROGENASE/REDUCTASE FAMILY 9C"/>
    <property type="match status" value="1"/>
</dbReference>
<dbReference type="Pfam" id="PF00106">
    <property type="entry name" value="adh_short"/>
    <property type="match status" value="1"/>
</dbReference>
<dbReference type="InterPro" id="IPR002347">
    <property type="entry name" value="SDR_fam"/>
</dbReference>
<comment type="caution">
    <text evidence="3">The sequence shown here is derived from an EMBL/GenBank/DDBJ whole genome shotgun (WGS) entry which is preliminary data.</text>
</comment>
<gene>
    <name evidence="3" type="ORF">KUTeg_003847</name>
</gene>
<dbReference type="PROSITE" id="PS00061">
    <property type="entry name" value="ADH_SHORT"/>
    <property type="match status" value="1"/>
</dbReference>
<dbReference type="Gene3D" id="3.40.50.720">
    <property type="entry name" value="NAD(P)-binding Rossmann-like Domain"/>
    <property type="match status" value="1"/>
</dbReference>
<keyword evidence="4" id="KW-1185">Reference proteome</keyword>
<dbReference type="PRINTS" id="PR00081">
    <property type="entry name" value="GDHRDH"/>
</dbReference>
<evidence type="ECO:0000313" key="3">
    <source>
        <dbReference type="EMBL" id="KAJ8318756.1"/>
    </source>
</evidence>
<keyword evidence="1" id="KW-0560">Oxidoreductase</keyword>
<proteinExistence type="inferred from homology"/>
<protein>
    <recommendedName>
        <fullName evidence="5">D-beta-hydroxybutyrate dehydrogenase, mitochondrial</fullName>
    </recommendedName>
</protein>
<evidence type="ECO:0008006" key="5">
    <source>
        <dbReference type="Google" id="ProtNLM"/>
    </source>
</evidence>
<dbReference type="PANTHER" id="PTHR43313:SF36">
    <property type="entry name" value="D-BETA-HYDROXYBUTYRATE DEHYDROGENASE, MITOCHONDRIAL"/>
    <property type="match status" value="1"/>
</dbReference>
<evidence type="ECO:0000313" key="4">
    <source>
        <dbReference type="Proteomes" id="UP001217089"/>
    </source>
</evidence>
<accession>A0ABQ9FNA6</accession>
<evidence type="ECO:0000256" key="1">
    <source>
        <dbReference type="ARBA" id="ARBA00023002"/>
    </source>
</evidence>
<dbReference type="EMBL" id="JARBDR010000214">
    <property type="protein sequence ID" value="KAJ8318756.1"/>
    <property type="molecule type" value="Genomic_DNA"/>
</dbReference>
<dbReference type="Proteomes" id="UP001217089">
    <property type="component" value="Unassembled WGS sequence"/>
</dbReference>
<sequence>MSLGFGFSLAKRLDYLGFTVYAGCLSSDCEGAETLRSSTTGKMNVVQLDVTSDDSVNKALKFVTDHVNKNNLELWAVVNNAGLNFLGDVEFCPMDIYKRIADVNLFGVVRVTKAFLPLIRKAKGRIVNCTSVKGRLSLPTNTAYNITKYGVETFSDGLRLEMLKFGVKVIVVEPGNFGGATGMLNENSLKVMRKDFDTMWTEAGADVKETYGKDYLEGLYTAGVNSKDTTHKTLAPVIDAYEDAIVNMSPQYRYLVDGSNQLFDIYCMLARLNAILPVSCMDYLVDKVFSSGLPVIAAHKNK</sequence>
<dbReference type="InterPro" id="IPR036291">
    <property type="entry name" value="NAD(P)-bd_dom_sf"/>
</dbReference>
<comment type="similarity">
    <text evidence="2">Belongs to the short-chain dehydrogenases/reductases (SDR) family.</text>
</comment>
<reference evidence="3 4" key="1">
    <citation type="submission" date="2022-12" db="EMBL/GenBank/DDBJ databases">
        <title>Chromosome-level genome of Tegillarca granosa.</title>
        <authorList>
            <person name="Kim J."/>
        </authorList>
    </citation>
    <scope>NUCLEOTIDE SEQUENCE [LARGE SCALE GENOMIC DNA]</scope>
    <source>
        <strain evidence="3">Teg-2019</strain>
        <tissue evidence="3">Adductor muscle</tissue>
    </source>
</reference>
<dbReference type="SUPFAM" id="SSF51735">
    <property type="entry name" value="NAD(P)-binding Rossmann-fold domains"/>
    <property type="match status" value="1"/>
</dbReference>
<name>A0ABQ9FNA6_TEGGR</name>
<organism evidence="3 4">
    <name type="scientific">Tegillarca granosa</name>
    <name type="common">Malaysian cockle</name>
    <name type="synonym">Anadara granosa</name>
    <dbReference type="NCBI Taxonomy" id="220873"/>
    <lineage>
        <taxon>Eukaryota</taxon>
        <taxon>Metazoa</taxon>
        <taxon>Spiralia</taxon>
        <taxon>Lophotrochozoa</taxon>
        <taxon>Mollusca</taxon>
        <taxon>Bivalvia</taxon>
        <taxon>Autobranchia</taxon>
        <taxon>Pteriomorphia</taxon>
        <taxon>Arcoida</taxon>
        <taxon>Arcoidea</taxon>
        <taxon>Arcidae</taxon>
        <taxon>Tegillarca</taxon>
    </lineage>
</organism>
<dbReference type="PRINTS" id="PR00080">
    <property type="entry name" value="SDRFAMILY"/>
</dbReference>
<dbReference type="InterPro" id="IPR020904">
    <property type="entry name" value="Sc_DH/Rdtase_CS"/>
</dbReference>
<evidence type="ECO:0000256" key="2">
    <source>
        <dbReference type="RuleBase" id="RU000363"/>
    </source>
</evidence>